<comment type="caution">
    <text evidence="3">The sequence shown here is derived from an EMBL/GenBank/DDBJ whole genome shotgun (WGS) entry which is preliminary data.</text>
</comment>
<gene>
    <name evidence="4" type="ORF">B4U79_07897</name>
    <name evidence="3" type="ORF">B4U79_14788</name>
</gene>
<keyword evidence="3" id="KW-0503">Monooxygenase</keyword>
<evidence type="ECO:0000313" key="5">
    <source>
        <dbReference type="Proteomes" id="UP000285301"/>
    </source>
</evidence>
<keyword evidence="3" id="KW-0560">Oxidoreductase</keyword>
<reference evidence="3 5" key="1">
    <citation type="journal article" date="2018" name="Gigascience">
        <title>Genomes of trombidid mites reveal novel predicted allergens and laterally-transferred genes associated with secondary metabolism.</title>
        <authorList>
            <person name="Dong X."/>
            <person name="Chaisiri K."/>
            <person name="Xia D."/>
            <person name="Armstrong S.D."/>
            <person name="Fang Y."/>
            <person name="Donnelly M.J."/>
            <person name="Kadowaki T."/>
            <person name="McGarry J.W."/>
            <person name="Darby A.C."/>
            <person name="Makepeace B.L."/>
        </authorList>
    </citation>
    <scope>NUCLEOTIDE SEQUENCE [LARGE SCALE GENOMIC DNA]</scope>
    <source>
        <strain evidence="3">UoL-WK</strain>
    </source>
</reference>
<dbReference type="InterPro" id="IPR001611">
    <property type="entry name" value="Leu-rich_rpt"/>
</dbReference>
<feature type="non-terminal residue" evidence="3">
    <location>
        <position position="250"/>
    </location>
</feature>
<dbReference type="SMART" id="SM00369">
    <property type="entry name" value="LRR_TYP"/>
    <property type="match status" value="4"/>
</dbReference>
<name>A0A3S3NP28_9ACAR</name>
<dbReference type="InterPro" id="IPR003591">
    <property type="entry name" value="Leu-rich_rpt_typical-subtyp"/>
</dbReference>
<evidence type="ECO:0000313" key="3">
    <source>
        <dbReference type="EMBL" id="RWS06477.1"/>
    </source>
</evidence>
<dbReference type="PANTHER" id="PTHR24366">
    <property type="entry name" value="IG(IMMUNOGLOBULIN) AND LRR(LEUCINE RICH REPEAT) DOMAINS"/>
    <property type="match status" value="1"/>
</dbReference>
<dbReference type="PANTHER" id="PTHR24366:SF171">
    <property type="entry name" value="LEUCINE RICH REPEAT NEURONAL 4"/>
    <property type="match status" value="1"/>
</dbReference>
<dbReference type="STRING" id="1965070.A0A3S3NP28"/>
<evidence type="ECO:0000256" key="2">
    <source>
        <dbReference type="ARBA" id="ARBA00022737"/>
    </source>
</evidence>
<evidence type="ECO:0000256" key="1">
    <source>
        <dbReference type="ARBA" id="ARBA00022614"/>
    </source>
</evidence>
<keyword evidence="2" id="KW-0677">Repeat</keyword>
<dbReference type="Gene3D" id="3.80.10.10">
    <property type="entry name" value="Ribonuclease Inhibitor"/>
    <property type="match status" value="1"/>
</dbReference>
<dbReference type="EMBL" id="NCKU01004077">
    <property type="protein sequence ID" value="RWS06477.1"/>
    <property type="molecule type" value="Genomic_DNA"/>
</dbReference>
<reference evidence="3" key="2">
    <citation type="submission" date="2018-11" db="EMBL/GenBank/DDBJ databases">
        <title>Trombidioid mite genomics.</title>
        <authorList>
            <person name="Dong X."/>
        </authorList>
    </citation>
    <scope>NUCLEOTIDE SEQUENCE</scope>
    <source>
        <strain evidence="3">UoL-WK</strain>
    </source>
</reference>
<dbReference type="EMBL" id="NCKU01004076">
    <property type="protein sequence ID" value="RWS06479.1"/>
    <property type="molecule type" value="Genomic_DNA"/>
</dbReference>
<dbReference type="GO" id="GO:0004497">
    <property type="term" value="F:monooxygenase activity"/>
    <property type="evidence" value="ECO:0007669"/>
    <property type="project" value="UniProtKB-KW"/>
</dbReference>
<keyword evidence="5" id="KW-1185">Reference proteome</keyword>
<dbReference type="OrthoDB" id="2013775at2759"/>
<sequence>MKPNCECMGPFIFPVITCKNLNDEKEAARIKRLRFPIGNIGKFSFFDSKITKFDSFKMPIELRIKFIQIERTKITEIDLFAFFASRFTLQRLQITHNNLKRLRFSDLRYFESLQYLDLYYNSLKSVEDNAFGFNPFLKSIDLSFNSISYIGSYAFYELPNLRNLDLRFNKLKIVNNNAFTSRMPPPNLHDSLTLDLSHNQMFLIAEDAFTRTVFKKLDLSHNRLKRFESKHFEPIVNTMVALREGTILVE</sequence>
<dbReference type="Pfam" id="PF13855">
    <property type="entry name" value="LRR_8"/>
    <property type="match status" value="1"/>
</dbReference>
<organism evidence="3 5">
    <name type="scientific">Dinothrombium tinctorium</name>
    <dbReference type="NCBI Taxonomy" id="1965070"/>
    <lineage>
        <taxon>Eukaryota</taxon>
        <taxon>Metazoa</taxon>
        <taxon>Ecdysozoa</taxon>
        <taxon>Arthropoda</taxon>
        <taxon>Chelicerata</taxon>
        <taxon>Arachnida</taxon>
        <taxon>Acari</taxon>
        <taxon>Acariformes</taxon>
        <taxon>Trombidiformes</taxon>
        <taxon>Prostigmata</taxon>
        <taxon>Anystina</taxon>
        <taxon>Parasitengona</taxon>
        <taxon>Trombidioidea</taxon>
        <taxon>Trombidiidae</taxon>
        <taxon>Dinothrombium</taxon>
    </lineage>
</organism>
<proteinExistence type="predicted"/>
<dbReference type="AlphaFoldDB" id="A0A3S3NP28"/>
<dbReference type="InterPro" id="IPR032675">
    <property type="entry name" value="LRR_dom_sf"/>
</dbReference>
<dbReference type="Proteomes" id="UP000285301">
    <property type="component" value="Unassembled WGS sequence"/>
</dbReference>
<evidence type="ECO:0000313" key="4">
    <source>
        <dbReference type="EMBL" id="RWS06479.1"/>
    </source>
</evidence>
<keyword evidence="1" id="KW-0433">Leucine-rich repeat</keyword>
<dbReference type="SUPFAM" id="SSF52058">
    <property type="entry name" value="L domain-like"/>
    <property type="match status" value="1"/>
</dbReference>
<accession>A0A3S3NP28</accession>
<protein>
    <submittedName>
        <fullName evidence="3">Oplophorus-luciferin 2-monooxygenase non-catalytic subunit-like protein</fullName>
    </submittedName>
</protein>